<keyword evidence="2" id="KW-1185">Reference proteome</keyword>
<dbReference type="Pfam" id="PF04343">
    <property type="entry name" value="DUF488"/>
    <property type="match status" value="1"/>
</dbReference>
<sequence>MKTQKPVRIFTVGHSNRSIKEFIEMLQAYKLKLLIDVRTIPKSRHNPQFGETKISRSLEKAGIEYVQMKGLGGLRHPKKDSKNKAWRNTSFRGYADYMQTEEFQKNLVRLINKSKRKRLVIMCSEAVPWRCHRSLISDALIVKKISSEEIFTKTSHRPHKLTSFARVRAGKITYPENSS</sequence>
<reference evidence="1" key="1">
    <citation type="submission" date="2022-03" db="EMBL/GenBank/DDBJ databases">
        <title>Genome Identification and Characterization of new species Bdellovibrio reynosense LBG001 sp. nov. from a Mexico soil sample.</title>
        <authorList>
            <person name="Camilli A."/>
            <person name="Ajao Y."/>
            <person name="Guo X."/>
        </authorList>
    </citation>
    <scope>NUCLEOTIDE SEQUENCE</scope>
    <source>
        <strain evidence="1">LBG001</strain>
    </source>
</reference>
<dbReference type="InterPro" id="IPR007438">
    <property type="entry name" value="DUF488"/>
</dbReference>
<dbReference type="InterPro" id="IPR014519">
    <property type="entry name" value="UCP024492"/>
</dbReference>
<evidence type="ECO:0000313" key="2">
    <source>
        <dbReference type="Proteomes" id="UP000830116"/>
    </source>
</evidence>
<evidence type="ECO:0000313" key="1">
    <source>
        <dbReference type="EMBL" id="UOF01351.1"/>
    </source>
</evidence>
<proteinExistence type="predicted"/>
<gene>
    <name evidence="1" type="ORF">MNR06_00085</name>
</gene>
<name>A0ABY4CCF8_9BACT</name>
<dbReference type="Proteomes" id="UP000830116">
    <property type="component" value="Chromosome"/>
</dbReference>
<accession>A0ABY4CCF8</accession>
<dbReference type="PIRSF" id="PIRSF024492">
    <property type="entry name" value="UCP024492"/>
    <property type="match status" value="1"/>
</dbReference>
<dbReference type="RefSeq" id="WP_243537787.1">
    <property type="nucleotide sequence ID" value="NZ_CP093442.1"/>
</dbReference>
<organism evidence="1 2">
    <name type="scientific">Bdellovibrio reynosensis</name>
    <dbReference type="NCBI Taxonomy" id="2835041"/>
    <lineage>
        <taxon>Bacteria</taxon>
        <taxon>Pseudomonadati</taxon>
        <taxon>Bdellovibrionota</taxon>
        <taxon>Bdellovibrionia</taxon>
        <taxon>Bdellovibrionales</taxon>
        <taxon>Pseudobdellovibrionaceae</taxon>
        <taxon>Bdellovibrio</taxon>
    </lineage>
</organism>
<dbReference type="PANTHER" id="PTHR39337:SF1">
    <property type="entry name" value="BLR5642 PROTEIN"/>
    <property type="match status" value="1"/>
</dbReference>
<dbReference type="PANTHER" id="PTHR39337">
    <property type="entry name" value="BLR5642 PROTEIN"/>
    <property type="match status" value="1"/>
</dbReference>
<dbReference type="EMBL" id="CP093442">
    <property type="protein sequence ID" value="UOF01351.1"/>
    <property type="molecule type" value="Genomic_DNA"/>
</dbReference>
<protein>
    <submittedName>
        <fullName evidence="1">DUF488 domain-containing protein</fullName>
    </submittedName>
</protein>